<feature type="compositionally biased region" description="Polar residues" evidence="5">
    <location>
        <begin position="17"/>
        <end position="27"/>
    </location>
</feature>
<dbReference type="Pfam" id="PF08507">
    <property type="entry name" value="COPI_assoc"/>
    <property type="match status" value="1"/>
</dbReference>
<accession>A0AAV1V9D7</accession>
<evidence type="ECO:0000256" key="4">
    <source>
        <dbReference type="ARBA" id="ARBA00023136"/>
    </source>
</evidence>
<evidence type="ECO:0000256" key="1">
    <source>
        <dbReference type="ARBA" id="ARBA00004141"/>
    </source>
</evidence>
<reference evidence="7" key="1">
    <citation type="submission" date="2024-01" db="EMBL/GenBank/DDBJ databases">
        <authorList>
            <person name="Webb A."/>
        </authorList>
    </citation>
    <scope>NUCLEOTIDE SEQUENCE</scope>
    <source>
        <strain evidence="7">Pm1</strain>
    </source>
</reference>
<organism evidence="7 8">
    <name type="scientific">Peronospora matthiolae</name>
    <dbReference type="NCBI Taxonomy" id="2874970"/>
    <lineage>
        <taxon>Eukaryota</taxon>
        <taxon>Sar</taxon>
        <taxon>Stramenopiles</taxon>
        <taxon>Oomycota</taxon>
        <taxon>Peronosporomycetes</taxon>
        <taxon>Peronosporales</taxon>
        <taxon>Peronosporaceae</taxon>
        <taxon>Peronospora</taxon>
    </lineage>
</organism>
<evidence type="ECO:0000256" key="2">
    <source>
        <dbReference type="ARBA" id="ARBA00022692"/>
    </source>
</evidence>
<keyword evidence="2 6" id="KW-0812">Transmembrane</keyword>
<feature type="transmembrane region" description="Helical" evidence="6">
    <location>
        <begin position="79"/>
        <end position="97"/>
    </location>
</feature>
<evidence type="ECO:0008006" key="9">
    <source>
        <dbReference type="Google" id="ProtNLM"/>
    </source>
</evidence>
<comment type="caution">
    <text evidence="7">The sequence shown here is derived from an EMBL/GenBank/DDBJ whole genome shotgun (WGS) entry which is preliminary data.</text>
</comment>
<proteinExistence type="predicted"/>
<evidence type="ECO:0000313" key="8">
    <source>
        <dbReference type="Proteomes" id="UP001162060"/>
    </source>
</evidence>
<feature type="transmembrane region" description="Helical" evidence="6">
    <location>
        <begin position="137"/>
        <end position="158"/>
    </location>
</feature>
<dbReference type="Proteomes" id="UP001162060">
    <property type="component" value="Unassembled WGS sequence"/>
</dbReference>
<comment type="subcellular location">
    <subcellularLocation>
        <location evidence="1">Membrane</location>
        <topology evidence="1">Multi-pass membrane protein</topology>
    </subcellularLocation>
</comment>
<dbReference type="InterPro" id="IPR013714">
    <property type="entry name" value="Golgi_TVP15"/>
</dbReference>
<dbReference type="AlphaFoldDB" id="A0AAV1V9D7"/>
<dbReference type="PANTHER" id="PTHR38894:SF1">
    <property type="entry name" value="TRANSMEMBRANE PROTEIN"/>
    <property type="match status" value="1"/>
</dbReference>
<feature type="region of interest" description="Disordered" evidence="5">
    <location>
        <begin position="1"/>
        <end position="34"/>
    </location>
</feature>
<name>A0AAV1V9D7_9STRA</name>
<keyword evidence="4 6" id="KW-0472">Membrane</keyword>
<evidence type="ECO:0000256" key="3">
    <source>
        <dbReference type="ARBA" id="ARBA00022989"/>
    </source>
</evidence>
<evidence type="ECO:0000256" key="6">
    <source>
        <dbReference type="SAM" id="Phobius"/>
    </source>
</evidence>
<protein>
    <recommendedName>
        <fullName evidence="9">Golgi apparatus membrane protein TVP15</fullName>
    </recommendedName>
</protein>
<gene>
    <name evidence="7" type="ORF">PM001_LOCUS28261</name>
</gene>
<feature type="transmembrane region" description="Helical" evidence="6">
    <location>
        <begin position="103"/>
        <end position="125"/>
    </location>
</feature>
<keyword evidence="3 6" id="KW-1133">Transmembrane helix</keyword>
<sequence>MHPSSRPFQDASVARTPPTSIGHSMNVSPMPPVDSASPAYQTPLASAALPGPPHSNLMDEISNQIKSSNSQTIVKFMRLLNLVLASLTITVGVLAWICGQVDTFQKVIAGIYIILFGALLLAFELRTEKIDVVLRTNFGFMYGNKTRTLFLVFIAIWPLSMGNFWLTILDALLLFLNALFNFFVISKHPAFSAMPPVHDFDAQHHKFATTGCGPSALPVSDDRR</sequence>
<dbReference type="GO" id="GO:0016020">
    <property type="term" value="C:membrane"/>
    <property type="evidence" value="ECO:0007669"/>
    <property type="project" value="UniProtKB-SubCell"/>
</dbReference>
<dbReference type="EMBL" id="CAKLBY020000289">
    <property type="protein sequence ID" value="CAK7943111.1"/>
    <property type="molecule type" value="Genomic_DNA"/>
</dbReference>
<dbReference type="PANTHER" id="PTHR38894">
    <property type="entry name" value="TRANSMEMBRANE PROTEIN"/>
    <property type="match status" value="1"/>
</dbReference>
<evidence type="ECO:0000313" key="7">
    <source>
        <dbReference type="EMBL" id="CAK7943111.1"/>
    </source>
</evidence>
<evidence type="ECO:0000256" key="5">
    <source>
        <dbReference type="SAM" id="MobiDB-lite"/>
    </source>
</evidence>
<feature type="transmembrane region" description="Helical" evidence="6">
    <location>
        <begin position="164"/>
        <end position="185"/>
    </location>
</feature>